<reference evidence="2" key="1">
    <citation type="journal article" date="2019" name="Int. J. Syst. Evol. Microbiol.">
        <title>The Global Catalogue of Microorganisms (GCM) 10K type strain sequencing project: providing services to taxonomists for standard genome sequencing and annotation.</title>
        <authorList>
            <consortium name="The Broad Institute Genomics Platform"/>
            <consortium name="The Broad Institute Genome Sequencing Center for Infectious Disease"/>
            <person name="Wu L."/>
            <person name="Ma J."/>
        </authorList>
    </citation>
    <scope>NUCLEOTIDE SEQUENCE [LARGE SCALE GENOMIC DNA]</scope>
    <source>
        <strain evidence="2">CGMCC 1.15111</strain>
    </source>
</reference>
<sequence>MKRISKEAAQRLQVGWQQLRQESIISSFEVFSEDDGEFNRITARDFGQISKEFLDQLMSLDLESSSDGLCLCLGVEDDKVQVIWEMRINGEKTYYQGDGDHFLTYITPNTTPTIPRLGESVNYKNEVCANWAHIPYFEMNAIFFVNLQDKDKRSDLFLGRPRRVLKFVIPVDDILVMREVCTAGKSLLVHYGVNYGDAARQMIPFVPLVQIYTPNKNGFLQDDPEATYLDFVGPCPPNCPD</sequence>
<gene>
    <name evidence="1" type="ORF">GCM10011340_24190</name>
</gene>
<name>A0ABQ3IBB4_9BACT</name>
<dbReference type="RefSeq" id="WP_189630516.1">
    <property type="nucleotide sequence ID" value="NZ_BNAG01000003.1"/>
</dbReference>
<dbReference type="EMBL" id="BNAG01000003">
    <property type="protein sequence ID" value="GHE67782.1"/>
    <property type="molecule type" value="Genomic_DNA"/>
</dbReference>
<keyword evidence="2" id="KW-1185">Reference proteome</keyword>
<accession>A0ABQ3IBB4</accession>
<evidence type="ECO:0000313" key="1">
    <source>
        <dbReference type="EMBL" id="GHE67782.1"/>
    </source>
</evidence>
<dbReference type="Proteomes" id="UP000658258">
    <property type="component" value="Unassembled WGS sequence"/>
</dbReference>
<proteinExistence type="predicted"/>
<comment type="caution">
    <text evidence="1">The sequence shown here is derived from an EMBL/GenBank/DDBJ whole genome shotgun (WGS) entry which is preliminary data.</text>
</comment>
<evidence type="ECO:0000313" key="2">
    <source>
        <dbReference type="Proteomes" id="UP000658258"/>
    </source>
</evidence>
<organism evidence="1 2">
    <name type="scientific">Roseivirga thermotolerans</name>
    <dbReference type="NCBI Taxonomy" id="1758176"/>
    <lineage>
        <taxon>Bacteria</taxon>
        <taxon>Pseudomonadati</taxon>
        <taxon>Bacteroidota</taxon>
        <taxon>Cytophagia</taxon>
        <taxon>Cytophagales</taxon>
        <taxon>Roseivirgaceae</taxon>
        <taxon>Roseivirga</taxon>
    </lineage>
</organism>
<protein>
    <submittedName>
        <fullName evidence="1">Uncharacterized protein</fullName>
    </submittedName>
</protein>